<feature type="transmembrane region" description="Helical" evidence="2">
    <location>
        <begin position="328"/>
        <end position="352"/>
    </location>
</feature>
<feature type="region of interest" description="Disordered" evidence="1">
    <location>
        <begin position="155"/>
        <end position="193"/>
    </location>
</feature>
<keyword evidence="2" id="KW-0812">Transmembrane</keyword>
<dbReference type="AlphaFoldDB" id="A0A2T4UXA8"/>
<evidence type="ECO:0000313" key="4">
    <source>
        <dbReference type="EMBL" id="PTL74149.1"/>
    </source>
</evidence>
<protein>
    <submittedName>
        <fullName evidence="4">DUF4349 domain-containing protein</fullName>
    </submittedName>
</protein>
<dbReference type="Proteomes" id="UP000241085">
    <property type="component" value="Unassembled WGS sequence"/>
</dbReference>
<keyword evidence="2" id="KW-0472">Membrane</keyword>
<dbReference type="Pfam" id="PF14257">
    <property type="entry name" value="DUF4349"/>
    <property type="match status" value="1"/>
</dbReference>
<feature type="region of interest" description="Disordered" evidence="1">
    <location>
        <begin position="80"/>
        <end position="106"/>
    </location>
</feature>
<sequence>MTETPDLLPPLDEHRVSAIEARVFRSLAAARAARSAHRRRALSIGGAAAGLLVLAVVVGPLVSVNGLSVGSSDSAAIAPDSAADAGAGSAAGAGAESSEGSAPEGAGIAGALPAVGSPASSTREIASTAAATVRVPSVADAIAALSASAVELGGYVESSSTSDTGGSTTADDSGDDRIEPSFPAPLPSGAGSVTLRVPADRLSDARASLTELGTVTESTVERQDVTLQAVDLRARAAATQASVDRLTELVAQAGDLADLLAAESALTQRQAELESTRQQLTALESRVSLASLSITVLPEDTAAPADPAGFLDGLLSGWNGLVAAANAVLIGIGFLLPWLLVAAVVAAVVLAVRRRRAPPAPDSD</sequence>
<dbReference type="InterPro" id="IPR025645">
    <property type="entry name" value="DUF4349"/>
</dbReference>
<organism evidence="4 5">
    <name type="scientific">Rathayibacter caricis DSM 15933</name>
    <dbReference type="NCBI Taxonomy" id="1328867"/>
    <lineage>
        <taxon>Bacteria</taxon>
        <taxon>Bacillati</taxon>
        <taxon>Actinomycetota</taxon>
        <taxon>Actinomycetes</taxon>
        <taxon>Micrococcales</taxon>
        <taxon>Microbacteriaceae</taxon>
        <taxon>Rathayibacter</taxon>
    </lineage>
</organism>
<feature type="transmembrane region" description="Helical" evidence="2">
    <location>
        <begin position="41"/>
        <end position="62"/>
    </location>
</feature>
<keyword evidence="5" id="KW-1185">Reference proteome</keyword>
<dbReference type="RefSeq" id="WP_107575379.1">
    <property type="nucleotide sequence ID" value="NZ_PZPL01000001.1"/>
</dbReference>
<dbReference type="EMBL" id="PZPL01000001">
    <property type="protein sequence ID" value="PTL74149.1"/>
    <property type="molecule type" value="Genomic_DNA"/>
</dbReference>
<comment type="caution">
    <text evidence="4">The sequence shown here is derived from an EMBL/GenBank/DDBJ whole genome shotgun (WGS) entry which is preliminary data.</text>
</comment>
<accession>A0A2T4UXA8</accession>
<feature type="compositionally biased region" description="Low complexity" evidence="1">
    <location>
        <begin position="158"/>
        <end position="171"/>
    </location>
</feature>
<feature type="domain" description="DUF4349" evidence="3">
    <location>
        <begin position="190"/>
        <end position="349"/>
    </location>
</feature>
<proteinExistence type="predicted"/>
<reference evidence="4 5" key="1">
    <citation type="submission" date="2018-03" db="EMBL/GenBank/DDBJ databases">
        <title>Bacteriophage NCPPB3778 and a type I-E CRISPR drive the evolution of the US Biological Select Agent, Rathayibacter toxicus.</title>
        <authorList>
            <person name="Davis E.W.II."/>
            <person name="Tabima J.F."/>
            <person name="Weisberg A.J."/>
            <person name="Dantas Lopes L."/>
            <person name="Wiseman M.S."/>
            <person name="Wiseman M.S."/>
            <person name="Pupko T."/>
            <person name="Belcher M.S."/>
            <person name="Sechler A.J."/>
            <person name="Tancos M.A."/>
            <person name="Schroeder B.K."/>
            <person name="Murray T.D."/>
            <person name="Luster D.G."/>
            <person name="Schneider W.L."/>
            <person name="Rogers E."/>
            <person name="Andreote F.D."/>
            <person name="Grunwald N.J."/>
            <person name="Putnam M.L."/>
            <person name="Chang J.H."/>
        </authorList>
    </citation>
    <scope>NUCLEOTIDE SEQUENCE [LARGE SCALE GENOMIC DNA]</scope>
    <source>
        <strain evidence="4 5">DSM 15933</strain>
    </source>
</reference>
<name>A0A2T4UXA8_9MICO</name>
<evidence type="ECO:0000256" key="2">
    <source>
        <dbReference type="SAM" id="Phobius"/>
    </source>
</evidence>
<evidence type="ECO:0000313" key="5">
    <source>
        <dbReference type="Proteomes" id="UP000241085"/>
    </source>
</evidence>
<evidence type="ECO:0000256" key="1">
    <source>
        <dbReference type="SAM" id="MobiDB-lite"/>
    </source>
</evidence>
<keyword evidence="2" id="KW-1133">Transmembrane helix</keyword>
<evidence type="ECO:0000259" key="3">
    <source>
        <dbReference type="Pfam" id="PF14257"/>
    </source>
</evidence>
<gene>
    <name evidence="4" type="ORF">C1I63_15760</name>
</gene>